<protein>
    <recommendedName>
        <fullName evidence="3">Ricin B lectin domain-containing protein</fullName>
    </recommendedName>
</protein>
<accession>A0A4C1YQJ3</accession>
<evidence type="ECO:0000313" key="1">
    <source>
        <dbReference type="EMBL" id="GBP78418.1"/>
    </source>
</evidence>
<gene>
    <name evidence="1" type="ORF">EVAR_58208_1</name>
</gene>
<keyword evidence="2" id="KW-1185">Reference proteome</keyword>
<reference evidence="1 2" key="1">
    <citation type="journal article" date="2019" name="Commun. Biol.">
        <title>The bagworm genome reveals a unique fibroin gene that provides high tensile strength.</title>
        <authorList>
            <person name="Kono N."/>
            <person name="Nakamura H."/>
            <person name="Ohtoshi R."/>
            <person name="Tomita M."/>
            <person name="Numata K."/>
            <person name="Arakawa K."/>
        </authorList>
    </citation>
    <scope>NUCLEOTIDE SEQUENCE [LARGE SCALE GENOMIC DNA]</scope>
</reference>
<dbReference type="Proteomes" id="UP000299102">
    <property type="component" value="Unassembled WGS sequence"/>
</dbReference>
<sequence length="77" mass="8444">MQSLGARSHRELGKWVWVRGGRLQHVESRLCLDARGAGVSGARSAEAGARPCRSATDPHQLWLVDYSQANNYTLPGQ</sequence>
<dbReference type="Gene3D" id="2.80.10.50">
    <property type="match status" value="1"/>
</dbReference>
<dbReference type="InterPro" id="IPR035992">
    <property type="entry name" value="Ricin_B-like_lectins"/>
</dbReference>
<organism evidence="1 2">
    <name type="scientific">Eumeta variegata</name>
    <name type="common">Bagworm moth</name>
    <name type="synonym">Eumeta japonica</name>
    <dbReference type="NCBI Taxonomy" id="151549"/>
    <lineage>
        <taxon>Eukaryota</taxon>
        <taxon>Metazoa</taxon>
        <taxon>Ecdysozoa</taxon>
        <taxon>Arthropoda</taxon>
        <taxon>Hexapoda</taxon>
        <taxon>Insecta</taxon>
        <taxon>Pterygota</taxon>
        <taxon>Neoptera</taxon>
        <taxon>Endopterygota</taxon>
        <taxon>Lepidoptera</taxon>
        <taxon>Glossata</taxon>
        <taxon>Ditrysia</taxon>
        <taxon>Tineoidea</taxon>
        <taxon>Psychidae</taxon>
        <taxon>Oiketicinae</taxon>
        <taxon>Eumeta</taxon>
    </lineage>
</organism>
<evidence type="ECO:0008006" key="3">
    <source>
        <dbReference type="Google" id="ProtNLM"/>
    </source>
</evidence>
<proteinExistence type="predicted"/>
<comment type="caution">
    <text evidence="1">The sequence shown here is derived from an EMBL/GenBank/DDBJ whole genome shotgun (WGS) entry which is preliminary data.</text>
</comment>
<dbReference type="AlphaFoldDB" id="A0A4C1YQJ3"/>
<dbReference type="SUPFAM" id="SSF50370">
    <property type="entry name" value="Ricin B-like lectins"/>
    <property type="match status" value="1"/>
</dbReference>
<evidence type="ECO:0000313" key="2">
    <source>
        <dbReference type="Proteomes" id="UP000299102"/>
    </source>
</evidence>
<name>A0A4C1YQJ3_EUMVA</name>
<dbReference type="EMBL" id="BGZK01001368">
    <property type="protein sequence ID" value="GBP78418.1"/>
    <property type="molecule type" value="Genomic_DNA"/>
</dbReference>